<feature type="transmembrane region" description="Helical" evidence="1">
    <location>
        <begin position="32"/>
        <end position="50"/>
    </location>
</feature>
<keyword evidence="3" id="KW-1185">Reference proteome</keyword>
<dbReference type="InterPro" id="IPR001128">
    <property type="entry name" value="Cyt_P450"/>
</dbReference>
<protein>
    <recommendedName>
        <fullName evidence="4">Cytochrome P450</fullName>
    </recommendedName>
</protein>
<keyword evidence="1" id="KW-0472">Membrane</keyword>
<evidence type="ECO:0008006" key="4">
    <source>
        <dbReference type="Google" id="ProtNLM"/>
    </source>
</evidence>
<dbReference type="PRINTS" id="PR00463">
    <property type="entry name" value="EP450I"/>
</dbReference>
<dbReference type="PANTHER" id="PTHR47951:SF3">
    <property type="entry name" value="CYTOCHROME P450, FAMILY 706, SUBFAMILY A, POLYPEPTIDE 4"/>
    <property type="match status" value="1"/>
</dbReference>
<dbReference type="AlphaFoldDB" id="A0A9W7LR51"/>
<dbReference type="GO" id="GO:0004497">
    <property type="term" value="F:monooxygenase activity"/>
    <property type="evidence" value="ECO:0007669"/>
    <property type="project" value="InterPro"/>
</dbReference>
<evidence type="ECO:0000313" key="3">
    <source>
        <dbReference type="Proteomes" id="UP001165190"/>
    </source>
</evidence>
<dbReference type="InterPro" id="IPR002401">
    <property type="entry name" value="Cyt_P450_E_grp-I"/>
</dbReference>
<dbReference type="OrthoDB" id="2789670at2759"/>
<dbReference type="Proteomes" id="UP001165190">
    <property type="component" value="Unassembled WGS sequence"/>
</dbReference>
<dbReference type="SUPFAM" id="SSF48264">
    <property type="entry name" value="Cytochrome P450"/>
    <property type="match status" value="1"/>
</dbReference>
<dbReference type="PANTHER" id="PTHR47951">
    <property type="entry name" value="OS08G0547900 PROTEIN"/>
    <property type="match status" value="1"/>
</dbReference>
<dbReference type="InterPro" id="IPR036396">
    <property type="entry name" value="Cyt_P450_sf"/>
</dbReference>
<dbReference type="Gene3D" id="1.10.630.10">
    <property type="entry name" value="Cytochrome P450"/>
    <property type="match status" value="1"/>
</dbReference>
<gene>
    <name evidence="2" type="ORF">HRI_000964400</name>
</gene>
<evidence type="ECO:0000313" key="2">
    <source>
        <dbReference type="EMBL" id="GMI72951.1"/>
    </source>
</evidence>
<evidence type="ECO:0000256" key="1">
    <source>
        <dbReference type="SAM" id="Phobius"/>
    </source>
</evidence>
<reference evidence="2" key="1">
    <citation type="submission" date="2023-05" db="EMBL/GenBank/DDBJ databases">
        <title>Genome and transcriptome analyses reveal genes involved in the formation of fine ridges on petal epidermal cells in Hibiscus trionum.</title>
        <authorList>
            <person name="Koshimizu S."/>
            <person name="Masuda S."/>
            <person name="Ishii T."/>
            <person name="Shirasu K."/>
            <person name="Hoshino A."/>
            <person name="Arita M."/>
        </authorList>
    </citation>
    <scope>NUCLEOTIDE SEQUENCE</scope>
    <source>
        <strain evidence="2">Hamamatsu line</strain>
    </source>
</reference>
<dbReference type="Pfam" id="PF00067">
    <property type="entry name" value="p450"/>
    <property type="match status" value="1"/>
</dbReference>
<sequence>MTLISIPLHFNSNSYTKIWSWFGNDGRPTHDFARLFFTLVGVFVIFRYVFMCIKSKKAKPRSPPGPRGLPLVGSLPFLEPDLHSYFAKLARTYGPVLKLQLGNKTGIVVSSPSTVREVLKDQDITFANRDAPVVGLLATGGHDIVWSP</sequence>
<dbReference type="EMBL" id="BSYR01000010">
    <property type="protein sequence ID" value="GMI72951.1"/>
    <property type="molecule type" value="Genomic_DNA"/>
</dbReference>
<dbReference type="GO" id="GO:0016705">
    <property type="term" value="F:oxidoreductase activity, acting on paired donors, with incorporation or reduction of molecular oxygen"/>
    <property type="evidence" value="ECO:0007669"/>
    <property type="project" value="InterPro"/>
</dbReference>
<dbReference type="GO" id="GO:0005506">
    <property type="term" value="F:iron ion binding"/>
    <property type="evidence" value="ECO:0007669"/>
    <property type="project" value="InterPro"/>
</dbReference>
<proteinExistence type="predicted"/>
<accession>A0A9W7LR51</accession>
<keyword evidence="1" id="KW-1133">Transmembrane helix</keyword>
<dbReference type="GO" id="GO:0020037">
    <property type="term" value="F:heme binding"/>
    <property type="evidence" value="ECO:0007669"/>
    <property type="project" value="InterPro"/>
</dbReference>
<comment type="caution">
    <text evidence="2">The sequence shown here is derived from an EMBL/GenBank/DDBJ whole genome shotgun (WGS) entry which is preliminary data.</text>
</comment>
<keyword evidence="1" id="KW-0812">Transmembrane</keyword>
<name>A0A9W7LR51_HIBTR</name>
<organism evidence="2 3">
    <name type="scientific">Hibiscus trionum</name>
    <name type="common">Flower of an hour</name>
    <dbReference type="NCBI Taxonomy" id="183268"/>
    <lineage>
        <taxon>Eukaryota</taxon>
        <taxon>Viridiplantae</taxon>
        <taxon>Streptophyta</taxon>
        <taxon>Embryophyta</taxon>
        <taxon>Tracheophyta</taxon>
        <taxon>Spermatophyta</taxon>
        <taxon>Magnoliopsida</taxon>
        <taxon>eudicotyledons</taxon>
        <taxon>Gunneridae</taxon>
        <taxon>Pentapetalae</taxon>
        <taxon>rosids</taxon>
        <taxon>malvids</taxon>
        <taxon>Malvales</taxon>
        <taxon>Malvaceae</taxon>
        <taxon>Malvoideae</taxon>
        <taxon>Hibiscus</taxon>
    </lineage>
</organism>